<protein>
    <submittedName>
        <fullName evidence="1">Uncharacterized protein</fullName>
    </submittedName>
</protein>
<accession>F5YPG2</accession>
<dbReference type="AlphaFoldDB" id="F5YPG2"/>
<dbReference type="SUPFAM" id="SSF48452">
    <property type="entry name" value="TPR-like"/>
    <property type="match status" value="1"/>
</dbReference>
<dbReference type="Proteomes" id="UP000009223">
    <property type="component" value="Chromosome"/>
</dbReference>
<dbReference type="EMBL" id="CP001843">
    <property type="protein sequence ID" value="AEF85287.1"/>
    <property type="molecule type" value="Genomic_DNA"/>
</dbReference>
<name>F5YPG2_TREPZ</name>
<evidence type="ECO:0000313" key="1">
    <source>
        <dbReference type="EMBL" id="AEF85287.1"/>
    </source>
</evidence>
<reference evidence="1 2" key="2">
    <citation type="journal article" date="2011" name="ISME J.">
        <title>RNA-seq reveals cooperative metabolic interactions between two termite-gut spirochete species in co-culture.</title>
        <authorList>
            <person name="Rosenthal A.Z."/>
            <person name="Matson E.G."/>
            <person name="Eldar A."/>
            <person name="Leadbetter J.R."/>
        </authorList>
    </citation>
    <scope>NUCLEOTIDE SEQUENCE [LARGE SCALE GENOMIC DNA]</scope>
    <source>
        <strain evidence="2">ATCC BAA-887 / DSM 12427 / ZAS-2</strain>
    </source>
</reference>
<dbReference type="Gene3D" id="1.25.40.10">
    <property type="entry name" value="Tetratricopeptide repeat domain"/>
    <property type="match status" value="1"/>
</dbReference>
<dbReference type="STRING" id="545694.TREPR_1537"/>
<dbReference type="RefSeq" id="WP_015708571.1">
    <property type="nucleotide sequence ID" value="NC_015578.1"/>
</dbReference>
<dbReference type="eggNOG" id="COG0457">
    <property type="taxonomic scope" value="Bacteria"/>
</dbReference>
<proteinExistence type="predicted"/>
<gene>
    <name evidence="1" type="ordered locus">TREPR_1537</name>
</gene>
<organism evidence="1 2">
    <name type="scientific">Treponema primitia (strain ATCC BAA-887 / DSM 12427 / ZAS-2)</name>
    <dbReference type="NCBI Taxonomy" id="545694"/>
    <lineage>
        <taxon>Bacteria</taxon>
        <taxon>Pseudomonadati</taxon>
        <taxon>Spirochaetota</taxon>
        <taxon>Spirochaetia</taxon>
        <taxon>Spirochaetales</taxon>
        <taxon>Treponemataceae</taxon>
        <taxon>Treponema</taxon>
    </lineage>
</organism>
<reference evidence="2" key="1">
    <citation type="submission" date="2009-12" db="EMBL/GenBank/DDBJ databases">
        <title>Complete sequence of Treponema primitia strain ZAS-2.</title>
        <authorList>
            <person name="Tetu S.G."/>
            <person name="Matson E."/>
            <person name="Ren Q."/>
            <person name="Seshadri R."/>
            <person name="Elbourne L."/>
            <person name="Hassan K.A."/>
            <person name="Durkin A."/>
            <person name="Radune D."/>
            <person name="Mohamoud Y."/>
            <person name="Shay R."/>
            <person name="Jin S."/>
            <person name="Zhang X."/>
            <person name="Lucey K."/>
            <person name="Ballor N.R."/>
            <person name="Ottesen E."/>
            <person name="Rosenthal R."/>
            <person name="Allen A."/>
            <person name="Leadbetter J.R."/>
            <person name="Paulsen I.T."/>
        </authorList>
    </citation>
    <scope>NUCLEOTIDE SEQUENCE [LARGE SCALE GENOMIC DNA]</scope>
    <source>
        <strain evidence="2">ATCC BAA-887 / DSM 12427 / ZAS-2</strain>
    </source>
</reference>
<keyword evidence="2" id="KW-1185">Reference proteome</keyword>
<evidence type="ECO:0000313" key="2">
    <source>
        <dbReference type="Proteomes" id="UP000009223"/>
    </source>
</evidence>
<dbReference type="InterPro" id="IPR011990">
    <property type="entry name" value="TPR-like_helical_dom_sf"/>
</dbReference>
<dbReference type="HOGENOM" id="CLU_070263_0_0_12"/>
<sequence length="366" mass="42643">MKKKLTSLFVLPRLWRFFLALLLLGILAVCATGDSQNINDGIDPYYLIGSKEQQRVFRDLFSLLSKEAQSGEEQFSVVREIANEYAKMKEYSRLINFLSSWTYTHPDDPYIAYYLLMTAYGYGQQDAFTMAGLYFDLIVKNYPDLTIRGESIHLTCLNQLINLSDNPEQRVWYYQELISRFSDKIDLGVTYFMLGQAYEHIGEWNGAIQAYTQFLPYYGAVIPGFPEADSYAKQLVDFNNSRKDWTFETLGSLLTAVRSALDNGSSWQLRRYQAKVNFFARSWGQEDRDGSGMAEFNLSDFMMSNHIRYAAELDATSNANEAYLRTWGWSQYISTWYLYFRKINFPSDPEIHGRWEWAGIYYGEKF</sequence>
<dbReference type="KEGG" id="tpi:TREPR_1537"/>